<evidence type="ECO:0008006" key="4">
    <source>
        <dbReference type="Google" id="ProtNLM"/>
    </source>
</evidence>
<dbReference type="AlphaFoldDB" id="A0A2P8HD32"/>
<sequence>MTNIPDNQPGQEGSTPMKTKATQTPYDYYLLMQQLEEHGKNVYGPRFRIDDIDRPVVIKLLAYFLQDEAVAAAEGIDLHRGILLTGKIGCGKTSLMTLMRPLAAESYRPHMVSCRGISFEFSKIGYDVISRYSTNAFFPYTNVPKVHCFDDLGLEQTVNYWGNNCNVMGEILLSRYDLFISNKMITHVTTNLNSQELEEVYGNRLRSRMRAMFNLLVFSQESNDKRS</sequence>
<dbReference type="EMBL" id="PYAW01000006">
    <property type="protein sequence ID" value="PSL44136.1"/>
    <property type="molecule type" value="Genomic_DNA"/>
</dbReference>
<dbReference type="Gene3D" id="3.40.50.300">
    <property type="entry name" value="P-loop containing nucleotide triphosphate hydrolases"/>
    <property type="match status" value="1"/>
</dbReference>
<evidence type="ECO:0000256" key="1">
    <source>
        <dbReference type="SAM" id="MobiDB-lite"/>
    </source>
</evidence>
<organism evidence="2 3">
    <name type="scientific">Chitinophaga niastensis</name>
    <dbReference type="NCBI Taxonomy" id="536980"/>
    <lineage>
        <taxon>Bacteria</taxon>
        <taxon>Pseudomonadati</taxon>
        <taxon>Bacteroidota</taxon>
        <taxon>Chitinophagia</taxon>
        <taxon>Chitinophagales</taxon>
        <taxon>Chitinophagaceae</taxon>
        <taxon>Chitinophaga</taxon>
    </lineage>
</organism>
<protein>
    <recommendedName>
        <fullName evidence="4">ATPase</fullName>
    </recommendedName>
</protein>
<name>A0A2P8HD32_CHINA</name>
<gene>
    <name evidence="2" type="ORF">CLV51_1061</name>
</gene>
<feature type="region of interest" description="Disordered" evidence="1">
    <location>
        <begin position="1"/>
        <end position="20"/>
    </location>
</feature>
<reference evidence="2 3" key="1">
    <citation type="submission" date="2018-03" db="EMBL/GenBank/DDBJ databases">
        <title>Genomic Encyclopedia of Archaeal and Bacterial Type Strains, Phase II (KMG-II): from individual species to whole genera.</title>
        <authorList>
            <person name="Goeker M."/>
        </authorList>
    </citation>
    <scope>NUCLEOTIDE SEQUENCE [LARGE SCALE GENOMIC DNA]</scope>
    <source>
        <strain evidence="2 3">DSM 24859</strain>
    </source>
</reference>
<accession>A0A2P8HD32</accession>
<evidence type="ECO:0000313" key="3">
    <source>
        <dbReference type="Proteomes" id="UP000240971"/>
    </source>
</evidence>
<keyword evidence="3" id="KW-1185">Reference proteome</keyword>
<dbReference type="InterPro" id="IPR027417">
    <property type="entry name" value="P-loop_NTPase"/>
</dbReference>
<comment type="caution">
    <text evidence="2">The sequence shown here is derived from an EMBL/GenBank/DDBJ whole genome shotgun (WGS) entry which is preliminary data.</text>
</comment>
<dbReference type="Proteomes" id="UP000240971">
    <property type="component" value="Unassembled WGS sequence"/>
</dbReference>
<proteinExistence type="predicted"/>
<dbReference type="RefSeq" id="WP_211302091.1">
    <property type="nucleotide sequence ID" value="NZ_PYAW01000006.1"/>
</dbReference>
<dbReference type="SUPFAM" id="SSF52540">
    <property type="entry name" value="P-loop containing nucleoside triphosphate hydrolases"/>
    <property type="match status" value="1"/>
</dbReference>
<evidence type="ECO:0000313" key="2">
    <source>
        <dbReference type="EMBL" id="PSL44136.1"/>
    </source>
</evidence>